<dbReference type="EMBL" id="AJJU01000006">
    <property type="protein sequence ID" value="EID75257.1"/>
    <property type="molecule type" value="Genomic_DNA"/>
</dbReference>
<organism evidence="1 2">
    <name type="scientific">Imtechella halotolerans K1</name>
    <dbReference type="NCBI Taxonomy" id="946077"/>
    <lineage>
        <taxon>Bacteria</taxon>
        <taxon>Pseudomonadati</taxon>
        <taxon>Bacteroidota</taxon>
        <taxon>Flavobacteriia</taxon>
        <taxon>Flavobacteriales</taxon>
        <taxon>Flavobacteriaceae</taxon>
        <taxon>Imtechella</taxon>
    </lineage>
</organism>
<dbReference type="Proteomes" id="UP000005938">
    <property type="component" value="Unassembled WGS sequence"/>
</dbReference>
<proteinExistence type="predicted"/>
<dbReference type="InterPro" id="IPR009409">
    <property type="entry name" value="DUF1059"/>
</dbReference>
<protein>
    <recommendedName>
        <fullName evidence="3">DUF1059 domain-containing protein</fullName>
    </recommendedName>
</protein>
<evidence type="ECO:0008006" key="3">
    <source>
        <dbReference type="Google" id="ProtNLM"/>
    </source>
</evidence>
<reference evidence="1 2" key="1">
    <citation type="journal article" date="2012" name="J. Bacteriol.">
        <title>Genome Sequence of the Halotolerant Bacterium Imtechella halotolerans K1T.</title>
        <authorList>
            <person name="Kumar S."/>
            <person name="Vikram S."/>
            <person name="Subramanian S."/>
            <person name="Raghava G.P."/>
            <person name="Pinnaka A.K."/>
        </authorList>
    </citation>
    <scope>NUCLEOTIDE SEQUENCE [LARGE SCALE GENOMIC DNA]</scope>
    <source>
        <strain evidence="1 2">K1</strain>
    </source>
</reference>
<dbReference type="Pfam" id="PF06348">
    <property type="entry name" value="DUF1059"/>
    <property type="match status" value="1"/>
</dbReference>
<evidence type="ECO:0000313" key="1">
    <source>
        <dbReference type="EMBL" id="EID75257.1"/>
    </source>
</evidence>
<comment type="caution">
    <text evidence="1">The sequence shown here is derived from an EMBL/GenBank/DDBJ whole genome shotgun (WGS) entry which is preliminary data.</text>
</comment>
<sequence length="68" mass="7568">MGETKKPNIMGKMLLCRDLGFDCDGIIHAKTENEIIRIASEHAAEIHEVEELTSTMIAKIKSAIREEG</sequence>
<keyword evidence="2" id="KW-1185">Reference proteome</keyword>
<accession>I0WFU1</accession>
<evidence type="ECO:0000313" key="2">
    <source>
        <dbReference type="Proteomes" id="UP000005938"/>
    </source>
</evidence>
<name>I0WFU1_9FLAO</name>
<dbReference type="eggNOG" id="ENOG502ZT58">
    <property type="taxonomic scope" value="Bacteria"/>
</dbReference>
<gene>
    <name evidence="1" type="ORF">W5A_06795</name>
</gene>
<dbReference type="AlphaFoldDB" id="I0WFU1"/>